<dbReference type="PANTHER" id="PTHR34814:SF1">
    <property type="entry name" value="NITROSOGUANIDINE RESISTANCE PROTEIN SNG1"/>
    <property type="match status" value="1"/>
</dbReference>
<feature type="transmembrane region" description="Helical" evidence="1">
    <location>
        <begin position="338"/>
        <end position="358"/>
    </location>
</feature>
<evidence type="ECO:0000313" key="4">
    <source>
        <dbReference type="Proteomes" id="UP001166286"/>
    </source>
</evidence>
<comment type="caution">
    <text evidence="3">The sequence shown here is derived from an EMBL/GenBank/DDBJ whole genome shotgun (WGS) entry which is preliminary data.</text>
</comment>
<proteinExistence type="predicted"/>
<gene>
    <name evidence="3" type="ORF">JMJ35_000175</name>
</gene>
<feature type="transmembrane region" description="Helical" evidence="1">
    <location>
        <begin position="271"/>
        <end position="291"/>
    </location>
</feature>
<reference evidence="3" key="1">
    <citation type="submission" date="2023-03" db="EMBL/GenBank/DDBJ databases">
        <title>Complete genome of Cladonia borealis.</title>
        <authorList>
            <person name="Park H."/>
        </authorList>
    </citation>
    <scope>NUCLEOTIDE SEQUENCE</scope>
    <source>
        <strain evidence="3">ANT050790</strain>
    </source>
</reference>
<feature type="transmembrane region" description="Helical" evidence="1">
    <location>
        <begin position="229"/>
        <end position="251"/>
    </location>
</feature>
<feature type="transmembrane region" description="Helical" evidence="1">
    <location>
        <begin position="303"/>
        <end position="326"/>
    </location>
</feature>
<dbReference type="EMBL" id="JAFEKC020000001">
    <property type="protein sequence ID" value="KAK0517020.1"/>
    <property type="molecule type" value="Genomic_DNA"/>
</dbReference>
<sequence length="429" mass="46901">MEKQQAKTATTEDAPLYNYSFFDEGFRSSRKLLLPVLLLPLVFTSLSMWGCLSLYFGSLVTNNNLAKLEVYAVDLDHGFLGSQVIDGVKAVQGSGEGLNWRFDASITSPSISQNLVLDEQAWAVLQVSPNASSSLDAALSTGLASYNPLSTITLYFSSSRNQITANSKVIPAILAVINPILTKAAIQHTAAFLSANTANGTALAIAERCPQCLVAPFAISELDLRPFDIAPATGTTMVGMIFLLTFAFSIFQILRTTGTIIGSKLNLRSALLFRTIIALLAYLFMSLWYSLINLAFGIPMNRFLGRGGFVVFWMLNWCTMGAVGLPMESLHTVLGLKYSGYFLTFWIIVNVSAAFTSFELMPRFYLYGYGLPFYNSIQGARTIIFGTKSHLGVNFGVLIAWMAVGLIGMLGFTARTVRINEKKRVHALP</sequence>
<name>A0AA39V9Z7_9LECA</name>
<dbReference type="GO" id="GO:0016020">
    <property type="term" value="C:membrane"/>
    <property type="evidence" value="ECO:0007669"/>
    <property type="project" value="TreeGrafter"/>
</dbReference>
<dbReference type="PANTHER" id="PTHR34814">
    <property type="entry name" value="NITROSOGUANIDINE RESISTANCE PROTEIN SNG1"/>
    <property type="match status" value="1"/>
</dbReference>
<dbReference type="InterPro" id="IPR053001">
    <property type="entry name" value="MNNG_permease-like"/>
</dbReference>
<keyword evidence="1" id="KW-1133">Transmembrane helix</keyword>
<dbReference type="InterPro" id="IPR022703">
    <property type="entry name" value="DUF3533"/>
</dbReference>
<keyword evidence="1" id="KW-0472">Membrane</keyword>
<feature type="domain" description="DUF3533" evidence="2">
    <location>
        <begin position="42"/>
        <end position="406"/>
    </location>
</feature>
<accession>A0AA39V9Z7</accession>
<organism evidence="3 4">
    <name type="scientific">Cladonia borealis</name>
    <dbReference type="NCBI Taxonomy" id="184061"/>
    <lineage>
        <taxon>Eukaryota</taxon>
        <taxon>Fungi</taxon>
        <taxon>Dikarya</taxon>
        <taxon>Ascomycota</taxon>
        <taxon>Pezizomycotina</taxon>
        <taxon>Lecanoromycetes</taxon>
        <taxon>OSLEUM clade</taxon>
        <taxon>Lecanoromycetidae</taxon>
        <taxon>Lecanorales</taxon>
        <taxon>Lecanorineae</taxon>
        <taxon>Cladoniaceae</taxon>
        <taxon>Cladonia</taxon>
    </lineage>
</organism>
<dbReference type="AlphaFoldDB" id="A0AA39V9Z7"/>
<evidence type="ECO:0000313" key="3">
    <source>
        <dbReference type="EMBL" id="KAK0517020.1"/>
    </source>
</evidence>
<keyword evidence="4" id="KW-1185">Reference proteome</keyword>
<feature type="transmembrane region" description="Helical" evidence="1">
    <location>
        <begin position="32"/>
        <end position="56"/>
    </location>
</feature>
<evidence type="ECO:0000256" key="1">
    <source>
        <dbReference type="SAM" id="Phobius"/>
    </source>
</evidence>
<dbReference type="Proteomes" id="UP001166286">
    <property type="component" value="Unassembled WGS sequence"/>
</dbReference>
<dbReference type="Pfam" id="PF12051">
    <property type="entry name" value="DUF3533"/>
    <property type="match status" value="1"/>
</dbReference>
<protein>
    <recommendedName>
        <fullName evidence="2">DUF3533 domain-containing protein</fullName>
    </recommendedName>
</protein>
<keyword evidence="1" id="KW-0812">Transmembrane</keyword>
<feature type="transmembrane region" description="Helical" evidence="1">
    <location>
        <begin position="395"/>
        <end position="414"/>
    </location>
</feature>
<evidence type="ECO:0000259" key="2">
    <source>
        <dbReference type="Pfam" id="PF12051"/>
    </source>
</evidence>